<dbReference type="STRING" id="5454.A0A163JW26"/>
<gene>
    <name evidence="2" type="ORF">ST47_g2243</name>
</gene>
<feature type="region of interest" description="Disordered" evidence="1">
    <location>
        <begin position="1"/>
        <end position="55"/>
    </location>
</feature>
<dbReference type="OrthoDB" id="5378435at2759"/>
<dbReference type="AlphaFoldDB" id="A0A163JW26"/>
<proteinExistence type="predicted"/>
<dbReference type="EMBL" id="JYNV01000103">
    <property type="protein sequence ID" value="KZM26635.1"/>
    <property type="molecule type" value="Genomic_DNA"/>
</dbReference>
<dbReference type="Proteomes" id="UP000076837">
    <property type="component" value="Unassembled WGS sequence"/>
</dbReference>
<feature type="region of interest" description="Disordered" evidence="1">
    <location>
        <begin position="68"/>
        <end position="90"/>
    </location>
</feature>
<evidence type="ECO:0000256" key="1">
    <source>
        <dbReference type="SAM" id="MobiDB-lite"/>
    </source>
</evidence>
<feature type="compositionally biased region" description="Low complexity" evidence="1">
    <location>
        <begin position="16"/>
        <end position="26"/>
    </location>
</feature>
<protein>
    <submittedName>
        <fullName evidence="2">Uncharacterized protein</fullName>
    </submittedName>
</protein>
<keyword evidence="3" id="KW-1185">Reference proteome</keyword>
<comment type="caution">
    <text evidence="2">The sequence shown here is derived from an EMBL/GenBank/DDBJ whole genome shotgun (WGS) entry which is preliminary data.</text>
</comment>
<accession>A0A163JW26</accession>
<reference evidence="2 3" key="1">
    <citation type="journal article" date="2016" name="Sci. Rep.">
        <title>Draft genome sequencing and secretome analysis of fungal phytopathogen Ascochyta rabiei provides insight into the necrotrophic effector repertoire.</title>
        <authorList>
            <person name="Verma S."/>
            <person name="Gazara R.K."/>
            <person name="Nizam S."/>
            <person name="Parween S."/>
            <person name="Chattopadhyay D."/>
            <person name="Verma P.K."/>
        </authorList>
    </citation>
    <scope>NUCLEOTIDE SEQUENCE [LARGE SCALE GENOMIC DNA]</scope>
    <source>
        <strain evidence="2 3">ArDII</strain>
    </source>
</reference>
<organism evidence="2 3">
    <name type="scientific">Didymella rabiei</name>
    <name type="common">Chickpea ascochyta blight fungus</name>
    <name type="synonym">Mycosphaerella rabiei</name>
    <dbReference type="NCBI Taxonomy" id="5454"/>
    <lineage>
        <taxon>Eukaryota</taxon>
        <taxon>Fungi</taxon>
        <taxon>Dikarya</taxon>
        <taxon>Ascomycota</taxon>
        <taxon>Pezizomycotina</taxon>
        <taxon>Dothideomycetes</taxon>
        <taxon>Pleosporomycetidae</taxon>
        <taxon>Pleosporales</taxon>
        <taxon>Pleosporineae</taxon>
        <taxon>Didymellaceae</taxon>
        <taxon>Ascochyta</taxon>
    </lineage>
</organism>
<feature type="compositionally biased region" description="Acidic residues" evidence="1">
    <location>
        <begin position="268"/>
        <end position="290"/>
    </location>
</feature>
<evidence type="ECO:0000313" key="2">
    <source>
        <dbReference type="EMBL" id="KZM26635.1"/>
    </source>
</evidence>
<feature type="region of interest" description="Disordered" evidence="1">
    <location>
        <begin position="260"/>
        <end position="329"/>
    </location>
</feature>
<evidence type="ECO:0000313" key="3">
    <source>
        <dbReference type="Proteomes" id="UP000076837"/>
    </source>
</evidence>
<name>A0A163JW26_DIDRA</name>
<sequence>MSAHMYSAQLPRRTSRSSGTQQSSRSSRIEKPKSHHNSPRTMERRKTTTEPKLYATLDDHYKMMFGIDDSEEEVEQRPQPSRPVSWHPSSNQWFAPRSSAYVASPQQQEWSWNTPSRNSDHGSDFYSLSTRNSMYDSNTNHQTPAAVYGMHTGSDESDYSWQSVAHQAQSYAYSAVHAPTTEPLPWYLQQWAQRNQTRCYSDSQNGSAEFLPIQRPTTYDDRMDAEDDGKELVGMGLYDTPDPTTAWGGLAEATGQGLKLEETWQPPEDNEEEEDEDEEEGEHDEEDDASSEGSMGEPSPPLPAVTQPSQQLQLPVHVKPQMPGSMEGQSFFFDDEETVSKEWWFHQLKQPNMPVQDTGLGYGWLR</sequence>